<feature type="domain" description="KRAB" evidence="1">
    <location>
        <begin position="113"/>
        <end position="184"/>
    </location>
</feature>
<dbReference type="Proteomes" id="UP000694851">
    <property type="component" value="Unplaced"/>
</dbReference>
<dbReference type="SUPFAM" id="SSF109640">
    <property type="entry name" value="KRAB domain (Kruppel-associated box)"/>
    <property type="match status" value="1"/>
</dbReference>
<evidence type="ECO:0000313" key="2">
    <source>
        <dbReference type="Proteomes" id="UP000694851"/>
    </source>
</evidence>
<dbReference type="AlphaFoldDB" id="A0A8B7QIH4"/>
<dbReference type="OrthoDB" id="9819492at2759"/>
<dbReference type="GO" id="GO:0006355">
    <property type="term" value="P:regulation of DNA-templated transcription"/>
    <property type="evidence" value="ECO:0007669"/>
    <property type="project" value="InterPro"/>
</dbReference>
<reference evidence="3" key="1">
    <citation type="submission" date="2025-08" db="UniProtKB">
        <authorList>
            <consortium name="RefSeq"/>
        </authorList>
    </citation>
    <scope>IDENTIFICATION</scope>
    <source>
        <tissue evidence="3">Muscle</tissue>
    </source>
</reference>
<sequence>MPETTERAHFAWVNCMVCELYLDKAVGKKMQNKDIVRHTKAERTYYQQTHITGNVQRCPSGRKEMKSASIWVTGMGAASCVPLLLGTSRYTSITRNEEGMEAKSPTARSQTLVTFTDVLVSFTREEWQLLEPSQQGLYKDVTLENYKNLVSLGHQLAKPDVILQLEKGDEPWLVDRGSPQNAHPDWDTGVGIKSLISSKSISKDRRSYDIKMEGMAKNDLWYLSLEEVWKCEDQLDKYQENQERHLRKNLEVIIRLTRPQN</sequence>
<dbReference type="PANTHER" id="PTHR23232:SF142">
    <property type="entry name" value="GASTRULA ZINC FINGER PROTEIN XLCGF57.1-LIKE-RELATED"/>
    <property type="match status" value="1"/>
</dbReference>
<proteinExistence type="predicted"/>
<dbReference type="InterPro" id="IPR036051">
    <property type="entry name" value="KRAB_dom_sf"/>
</dbReference>
<organism evidence="2 3">
    <name type="scientific">Hipposideros armiger</name>
    <name type="common">Great Himalayan leaf-nosed bat</name>
    <dbReference type="NCBI Taxonomy" id="186990"/>
    <lineage>
        <taxon>Eukaryota</taxon>
        <taxon>Metazoa</taxon>
        <taxon>Chordata</taxon>
        <taxon>Craniata</taxon>
        <taxon>Vertebrata</taxon>
        <taxon>Euteleostomi</taxon>
        <taxon>Mammalia</taxon>
        <taxon>Eutheria</taxon>
        <taxon>Laurasiatheria</taxon>
        <taxon>Chiroptera</taxon>
        <taxon>Yinpterochiroptera</taxon>
        <taxon>Rhinolophoidea</taxon>
        <taxon>Hipposideridae</taxon>
        <taxon>Hipposideros</taxon>
    </lineage>
</organism>
<protein>
    <submittedName>
        <fullName evidence="3">Zinc finger protein 10 isoform X2</fullName>
    </submittedName>
</protein>
<dbReference type="InterPro" id="IPR001909">
    <property type="entry name" value="KRAB"/>
</dbReference>
<dbReference type="CTD" id="7556"/>
<dbReference type="InterPro" id="IPR050169">
    <property type="entry name" value="Krueppel_C2H2_ZnF"/>
</dbReference>
<evidence type="ECO:0000313" key="3">
    <source>
        <dbReference type="RefSeq" id="XP_019487473.1"/>
    </source>
</evidence>
<dbReference type="PANTHER" id="PTHR23232">
    <property type="entry name" value="KRAB DOMAIN C2H2 ZINC FINGER"/>
    <property type="match status" value="1"/>
</dbReference>
<dbReference type="Gene3D" id="6.10.140.140">
    <property type="match status" value="1"/>
</dbReference>
<gene>
    <name evidence="3" type="primary">ZNF10</name>
</gene>
<dbReference type="RefSeq" id="XP_019487473.1">
    <property type="nucleotide sequence ID" value="XM_019631928.1"/>
</dbReference>
<dbReference type="PROSITE" id="PS50805">
    <property type="entry name" value="KRAB"/>
    <property type="match status" value="1"/>
</dbReference>
<dbReference type="CDD" id="cd07765">
    <property type="entry name" value="KRAB_A-box"/>
    <property type="match status" value="1"/>
</dbReference>
<name>A0A8B7QIH4_HIPAR</name>
<dbReference type="SMART" id="SM00349">
    <property type="entry name" value="KRAB"/>
    <property type="match status" value="1"/>
</dbReference>
<evidence type="ECO:0000259" key="1">
    <source>
        <dbReference type="PROSITE" id="PS50805"/>
    </source>
</evidence>
<keyword evidence="2" id="KW-1185">Reference proteome</keyword>
<dbReference type="Pfam" id="PF01352">
    <property type="entry name" value="KRAB"/>
    <property type="match status" value="1"/>
</dbReference>
<accession>A0A8B7QIH4</accession>
<dbReference type="GeneID" id="109376148"/>